<dbReference type="GO" id="GO:0022857">
    <property type="term" value="F:transmembrane transporter activity"/>
    <property type="evidence" value="ECO:0007669"/>
    <property type="project" value="InterPro"/>
</dbReference>
<comment type="subcellular location">
    <subcellularLocation>
        <location evidence="1">Cell membrane</location>
        <topology evidence="1">Multi-pass membrane protein</topology>
    </subcellularLocation>
</comment>
<keyword evidence="4 7" id="KW-1133">Transmembrane helix</keyword>
<feature type="transmembrane region" description="Helical" evidence="7">
    <location>
        <begin position="340"/>
        <end position="359"/>
    </location>
</feature>
<name>A0A7S7M851_9ACTN</name>
<reference evidence="8 9" key="1">
    <citation type="submission" date="2020-10" db="EMBL/GenBank/DDBJ databases">
        <title>Olsenella immobilis sp.nov., isolated from the mud in a fermentation cellar used for the production of Chinese strong-flavoured liquor.</title>
        <authorList>
            <person name="Lu L."/>
        </authorList>
    </citation>
    <scope>NUCLEOTIDE SEQUENCE [LARGE SCALE GENOMIC DNA]</scope>
    <source>
        <strain evidence="8 9">LZLJ-2</strain>
    </source>
</reference>
<dbReference type="PANTHER" id="PTHR47089">
    <property type="entry name" value="ABC TRANSPORTER, PERMEASE PROTEIN"/>
    <property type="match status" value="1"/>
</dbReference>
<keyword evidence="9" id="KW-1185">Reference proteome</keyword>
<feature type="transmembrane region" description="Helical" evidence="7">
    <location>
        <begin position="88"/>
        <end position="105"/>
    </location>
</feature>
<evidence type="ECO:0000256" key="3">
    <source>
        <dbReference type="ARBA" id="ARBA00022692"/>
    </source>
</evidence>
<dbReference type="EMBL" id="CP063767">
    <property type="protein sequence ID" value="QOY60531.1"/>
    <property type="molecule type" value="Genomic_DNA"/>
</dbReference>
<keyword evidence="2" id="KW-1003">Cell membrane</keyword>
<evidence type="ECO:0000256" key="7">
    <source>
        <dbReference type="SAM" id="Phobius"/>
    </source>
</evidence>
<evidence type="ECO:0000256" key="6">
    <source>
        <dbReference type="SAM" id="MobiDB-lite"/>
    </source>
</evidence>
<evidence type="ECO:0000256" key="5">
    <source>
        <dbReference type="ARBA" id="ARBA00023136"/>
    </source>
</evidence>
<dbReference type="Pfam" id="PF02653">
    <property type="entry name" value="BPD_transp_2"/>
    <property type="match status" value="1"/>
</dbReference>
<feature type="transmembrane region" description="Helical" evidence="7">
    <location>
        <begin position="260"/>
        <end position="283"/>
    </location>
</feature>
<gene>
    <name evidence="8" type="ORF">INP52_09075</name>
</gene>
<dbReference type="AlphaFoldDB" id="A0A7S7M851"/>
<dbReference type="Proteomes" id="UP000593735">
    <property type="component" value="Chromosome"/>
</dbReference>
<feature type="transmembrane region" description="Helical" evidence="7">
    <location>
        <begin position="212"/>
        <end position="230"/>
    </location>
</feature>
<evidence type="ECO:0000313" key="9">
    <source>
        <dbReference type="Proteomes" id="UP000593735"/>
    </source>
</evidence>
<feature type="transmembrane region" description="Helical" evidence="7">
    <location>
        <begin position="111"/>
        <end position="132"/>
    </location>
</feature>
<evidence type="ECO:0000256" key="2">
    <source>
        <dbReference type="ARBA" id="ARBA00022475"/>
    </source>
</evidence>
<dbReference type="KEGG" id="tio:INP52_09075"/>
<feature type="compositionally biased region" description="Basic and acidic residues" evidence="6">
    <location>
        <begin position="433"/>
        <end position="442"/>
    </location>
</feature>
<organism evidence="8 9">
    <name type="scientific">Thermophilibacter immobilis</name>
    <dbReference type="NCBI Taxonomy" id="2779519"/>
    <lineage>
        <taxon>Bacteria</taxon>
        <taxon>Bacillati</taxon>
        <taxon>Actinomycetota</taxon>
        <taxon>Coriobacteriia</taxon>
        <taxon>Coriobacteriales</taxon>
        <taxon>Atopobiaceae</taxon>
        <taxon>Thermophilibacter</taxon>
    </lineage>
</organism>
<proteinExistence type="predicted"/>
<dbReference type="GO" id="GO:0005886">
    <property type="term" value="C:plasma membrane"/>
    <property type="evidence" value="ECO:0007669"/>
    <property type="project" value="UniProtKB-SubCell"/>
</dbReference>
<feature type="region of interest" description="Disordered" evidence="6">
    <location>
        <begin position="397"/>
        <end position="442"/>
    </location>
</feature>
<evidence type="ECO:0000313" key="8">
    <source>
        <dbReference type="EMBL" id="QOY60531.1"/>
    </source>
</evidence>
<evidence type="ECO:0000256" key="4">
    <source>
        <dbReference type="ARBA" id="ARBA00022989"/>
    </source>
</evidence>
<keyword evidence="3 7" id="KW-0812">Transmembrane</keyword>
<keyword evidence="5 7" id="KW-0472">Membrane</keyword>
<dbReference type="CDD" id="cd06580">
    <property type="entry name" value="TM_PBP1_transp_TpRbsC_like"/>
    <property type="match status" value="1"/>
</dbReference>
<dbReference type="InterPro" id="IPR001851">
    <property type="entry name" value="ABC_transp_permease"/>
</dbReference>
<evidence type="ECO:0000256" key="1">
    <source>
        <dbReference type="ARBA" id="ARBA00004651"/>
    </source>
</evidence>
<dbReference type="PANTHER" id="PTHR47089:SF1">
    <property type="entry name" value="GUANOSINE ABC TRANSPORTER PERMEASE PROTEIN NUPP"/>
    <property type="match status" value="1"/>
</dbReference>
<feature type="transmembrane region" description="Helical" evidence="7">
    <location>
        <begin position="54"/>
        <end position="76"/>
    </location>
</feature>
<dbReference type="RefSeq" id="WP_194371077.1">
    <property type="nucleotide sequence ID" value="NZ_CP063767.1"/>
</dbReference>
<sequence length="442" mass="45428">MSTFTKILKKPIVSAIVAILFGFGVAAIVLASAGYDPAGSFAALFNGALGRPKYIANVIIKATPLLLTGCGVAFAYKAGLFNIGGEGQYICGTVLAVVVGSQVNLPAPLQIPLVILAGTAGGALLGAFVGWLKGKFGIHEVITSIMLNWIMLYLCNFVVQTDTFHRANSTGAIPVNESSFTMILPNWKVSEAGQKALSGIPWLQEALVKTDANVGFAIALLAAIFIAWLLTKTKVGYEIRAVGLARDAAQFAGINVQKNIVLCMLISGGLCGLAGALTITGISPHSISTIAAFENYGFNGLSVAFIAGCSPLGCIPASLLFAGLIYGGQTVQQVMGAPSEIINIMIGTIVFFMALGGIVPKLAERIERRRALAAEGALVGASPTDASGGVIEMGAEKNETSAYPIEQEASPVEPGPVPADPDVGAPGGTDADANSKEAGDAE</sequence>
<feature type="transmembrane region" description="Helical" evidence="7">
    <location>
        <begin position="12"/>
        <end position="34"/>
    </location>
</feature>
<feature type="transmembrane region" description="Helical" evidence="7">
    <location>
        <begin position="141"/>
        <end position="159"/>
    </location>
</feature>
<accession>A0A7S7M851</accession>
<protein>
    <submittedName>
        <fullName evidence="8">ABC transporter permease</fullName>
    </submittedName>
</protein>
<feature type="transmembrane region" description="Helical" evidence="7">
    <location>
        <begin position="303"/>
        <end position="328"/>
    </location>
</feature>